<evidence type="ECO:0008006" key="3">
    <source>
        <dbReference type="Google" id="ProtNLM"/>
    </source>
</evidence>
<dbReference type="PATRIC" id="fig|217031.6.peg.2799"/>
<dbReference type="InterPro" id="IPR005564">
    <property type="entry name" value="Major_capsid_GpE"/>
</dbReference>
<dbReference type="AlphaFoldDB" id="A0A177ZQ11"/>
<dbReference type="Gene3D" id="3.90.1690.10">
    <property type="entry name" value="phage-related protein like domain"/>
    <property type="match status" value="1"/>
</dbReference>
<gene>
    <name evidence="1" type="ORF">ABB05_12995</name>
</gene>
<organism evidence="1 2">
    <name type="scientific">Lederbergia galactosidilytica</name>
    <dbReference type="NCBI Taxonomy" id="217031"/>
    <lineage>
        <taxon>Bacteria</taxon>
        <taxon>Bacillati</taxon>
        <taxon>Bacillota</taxon>
        <taxon>Bacilli</taxon>
        <taxon>Bacillales</taxon>
        <taxon>Bacillaceae</taxon>
        <taxon>Lederbergia</taxon>
    </lineage>
</organism>
<keyword evidence="2" id="KW-1185">Reference proteome</keyword>
<dbReference type="InterPro" id="IPR053738">
    <property type="entry name" value="Lambda_capsid_assembly"/>
</dbReference>
<dbReference type="RefSeq" id="WP_064468285.1">
    <property type="nucleotide sequence ID" value="NZ_LDJR01000052.1"/>
</dbReference>
<evidence type="ECO:0000313" key="1">
    <source>
        <dbReference type="EMBL" id="OAK70091.1"/>
    </source>
</evidence>
<protein>
    <recommendedName>
        <fullName evidence="3">Major capsid protein E</fullName>
    </recommendedName>
</protein>
<comment type="caution">
    <text evidence="1">The sequence shown here is derived from an EMBL/GenBank/DDBJ whole genome shotgun (WGS) entry which is preliminary data.</text>
</comment>
<dbReference type="EMBL" id="LDJR01000052">
    <property type="protein sequence ID" value="OAK70091.1"/>
    <property type="molecule type" value="Genomic_DNA"/>
</dbReference>
<name>A0A177ZQ11_9BACI</name>
<reference evidence="1 2" key="1">
    <citation type="submission" date="2015-05" db="EMBL/GenBank/DDBJ databases">
        <title>Comparison of genome.</title>
        <authorList>
            <person name="Zheng Z."/>
            <person name="Sun M."/>
        </authorList>
    </citation>
    <scope>NUCLEOTIDE SEQUENCE [LARGE SCALE GENOMIC DNA]</scope>
    <source>
        <strain evidence="1 2">G25-74</strain>
    </source>
</reference>
<dbReference type="OrthoDB" id="57984at2"/>
<proteinExistence type="predicted"/>
<accession>A0A177ZQ11</accession>
<dbReference type="Pfam" id="PF03864">
    <property type="entry name" value="Phage_cap_E"/>
    <property type="match status" value="1"/>
</dbReference>
<sequence>MPLHLDEFQREQFQGYIENVPPAREYLLASFMPEDTTYDINFAYNVINGAYGTAASITGWNASAPLRDKKSLEKAFAEVAKVQHGQRLDEKELLSFNRPRSDQERAQVIDYVYDTTDDLLQGVDDIEEYMRAQAIYNLAMKYDDDENDIHIDFEFEVPEGNRLEATTKWDQPGATPLTDIQAAVKQYQKQNQRQKPSVIHMTSATEASLLQNEQIRVQVYGQNNGSRLLTRNDVQAAFTALGLPNYQINDDVIVVNDEEVQLLEDGKVVLLGAKLGKTMSGPTVENNYTPGKFVTPIIEQNPPGQSVIVGKAVFPALQRPQSIVIMSV</sequence>
<dbReference type="STRING" id="217031.ABB05_12995"/>
<dbReference type="Proteomes" id="UP000077881">
    <property type="component" value="Unassembled WGS sequence"/>
</dbReference>
<evidence type="ECO:0000313" key="2">
    <source>
        <dbReference type="Proteomes" id="UP000077881"/>
    </source>
</evidence>